<dbReference type="AlphaFoldDB" id="A0AAW9TV75"/>
<dbReference type="EMBL" id="WISR01000206">
    <property type="protein sequence ID" value="MQW36019.1"/>
    <property type="molecule type" value="Genomic_DNA"/>
</dbReference>
<name>A0AAW9TV75_RHIML</name>
<comment type="caution">
    <text evidence="1">The sequence shown here is derived from an EMBL/GenBank/DDBJ whole genome shotgun (WGS) entry which is preliminary data.</text>
</comment>
<evidence type="ECO:0000313" key="2">
    <source>
        <dbReference type="Proteomes" id="UP000429484"/>
    </source>
</evidence>
<dbReference type="Proteomes" id="UP000429484">
    <property type="component" value="Unassembled WGS sequence"/>
</dbReference>
<reference evidence="1 2" key="1">
    <citation type="journal article" date="2013" name="Genome Biol.">
        <title>Comparative genomics of the core and accessory genomes of 48 Sinorhizobium strains comprising five genospecies.</title>
        <authorList>
            <person name="Sugawara M."/>
            <person name="Epstein B."/>
            <person name="Badgley B.D."/>
            <person name="Unno T."/>
            <person name="Xu L."/>
            <person name="Reese J."/>
            <person name="Gyaneshwar P."/>
            <person name="Denny R."/>
            <person name="Mudge J."/>
            <person name="Bharti A.K."/>
            <person name="Farmer A.D."/>
            <person name="May G.D."/>
            <person name="Woodward J.E."/>
            <person name="Medigue C."/>
            <person name="Vallenet D."/>
            <person name="Lajus A."/>
            <person name="Rouy Z."/>
            <person name="Martinez-Vaz B."/>
            <person name="Tiffin P."/>
            <person name="Young N.D."/>
            <person name="Sadowsky M.J."/>
        </authorList>
    </citation>
    <scope>NUCLEOTIDE SEQUENCE [LARGE SCALE GENOMIC DNA]</scope>
    <source>
        <strain evidence="1 2">N6B1</strain>
    </source>
</reference>
<protein>
    <submittedName>
        <fullName evidence="1">Uncharacterized protein</fullName>
    </submittedName>
</protein>
<sequence>MVGEAIAVAVAHQRQDLRTRGRNNVDTIQTFRNSGLARSFGVPDDPAGLR</sequence>
<evidence type="ECO:0000313" key="1">
    <source>
        <dbReference type="EMBL" id="MQW36019.1"/>
    </source>
</evidence>
<dbReference type="SMR" id="A0AAW9TV75"/>
<proteinExistence type="predicted"/>
<organism evidence="1 2">
    <name type="scientific">Rhizobium meliloti</name>
    <name type="common">Ensifer meliloti</name>
    <name type="synonym">Sinorhizobium meliloti</name>
    <dbReference type="NCBI Taxonomy" id="382"/>
    <lineage>
        <taxon>Bacteria</taxon>
        <taxon>Pseudomonadati</taxon>
        <taxon>Pseudomonadota</taxon>
        <taxon>Alphaproteobacteria</taxon>
        <taxon>Hyphomicrobiales</taxon>
        <taxon>Rhizobiaceae</taxon>
        <taxon>Sinorhizobium/Ensifer group</taxon>
        <taxon>Sinorhizobium</taxon>
    </lineage>
</organism>
<accession>A0AAW9TV75</accession>
<gene>
    <name evidence="1" type="ORF">GHK53_25435</name>
</gene>